<keyword evidence="1" id="KW-0547">Nucleotide-binding</keyword>
<dbReference type="EMBL" id="BSUZ01000001">
    <property type="protein sequence ID" value="GMA85877.1"/>
    <property type="molecule type" value="Genomic_DNA"/>
</dbReference>
<accession>A0ABQ6JG26</accession>
<evidence type="ECO:0000313" key="6">
    <source>
        <dbReference type="EMBL" id="GMA85877.1"/>
    </source>
</evidence>
<gene>
    <name evidence="6" type="ORF">GCM10025868_11270</name>
</gene>
<evidence type="ECO:0000313" key="7">
    <source>
        <dbReference type="Proteomes" id="UP001157017"/>
    </source>
</evidence>
<reference evidence="7" key="1">
    <citation type="journal article" date="2019" name="Int. J. Syst. Evol. Microbiol.">
        <title>The Global Catalogue of Microorganisms (GCM) 10K type strain sequencing project: providing services to taxonomists for standard genome sequencing and annotation.</title>
        <authorList>
            <consortium name="The Broad Institute Genomics Platform"/>
            <consortium name="The Broad Institute Genome Sequencing Center for Infectious Disease"/>
            <person name="Wu L."/>
            <person name="Ma J."/>
        </authorList>
    </citation>
    <scope>NUCLEOTIDE SEQUENCE [LARGE SCALE GENOMIC DNA]</scope>
    <source>
        <strain evidence="7">NBRC 108730</strain>
    </source>
</reference>
<dbReference type="Gene3D" id="3.40.50.300">
    <property type="entry name" value="P-loop containing nucleotide triphosphate hydrolases"/>
    <property type="match status" value="1"/>
</dbReference>
<keyword evidence="4" id="KW-0067">ATP-binding</keyword>
<evidence type="ECO:0000256" key="4">
    <source>
        <dbReference type="ARBA" id="ARBA00022840"/>
    </source>
</evidence>
<sequence>MSTSAKRLTNDVADIDTRKYLSEALIWCLDRLRDGLSPIAIRDRIKIGDQETLLNSPGLHLLSSHLGKGQQFDWVLIVGAEDGVIPDWRSSTDAQVLEEARVLSVMVSRARHGVVVLHAQRVADARGRVRSKAVTRFMNHMQTAPLLNRNEVAGYLRDLDWSAVAAS</sequence>
<dbReference type="Pfam" id="PF13361">
    <property type="entry name" value="UvrD_C"/>
    <property type="match status" value="1"/>
</dbReference>
<keyword evidence="7" id="KW-1185">Reference proteome</keyword>
<evidence type="ECO:0000256" key="1">
    <source>
        <dbReference type="ARBA" id="ARBA00022741"/>
    </source>
</evidence>
<name>A0ABQ6JG26_9ACTN</name>
<proteinExistence type="predicted"/>
<dbReference type="Proteomes" id="UP001157017">
    <property type="component" value="Unassembled WGS sequence"/>
</dbReference>
<evidence type="ECO:0000256" key="3">
    <source>
        <dbReference type="ARBA" id="ARBA00022806"/>
    </source>
</evidence>
<dbReference type="InterPro" id="IPR014017">
    <property type="entry name" value="DNA_helicase_UvrD-like_C"/>
</dbReference>
<evidence type="ECO:0000256" key="2">
    <source>
        <dbReference type="ARBA" id="ARBA00022801"/>
    </source>
</evidence>
<feature type="domain" description="UvrD-like helicase C-terminal" evidence="5">
    <location>
        <begin position="49"/>
        <end position="115"/>
    </location>
</feature>
<evidence type="ECO:0000259" key="5">
    <source>
        <dbReference type="Pfam" id="PF13361"/>
    </source>
</evidence>
<keyword evidence="2" id="KW-0378">Hydrolase</keyword>
<dbReference type="SUPFAM" id="SSF52540">
    <property type="entry name" value="P-loop containing nucleoside triphosphate hydrolases"/>
    <property type="match status" value="1"/>
</dbReference>
<dbReference type="InterPro" id="IPR027417">
    <property type="entry name" value="P-loop_NTPase"/>
</dbReference>
<protein>
    <recommendedName>
        <fullName evidence="5">UvrD-like helicase C-terminal domain-containing protein</fullName>
    </recommendedName>
</protein>
<comment type="caution">
    <text evidence="6">The sequence shown here is derived from an EMBL/GenBank/DDBJ whole genome shotgun (WGS) entry which is preliminary data.</text>
</comment>
<organism evidence="6 7">
    <name type="scientific">Angustibacter aerolatus</name>
    <dbReference type="NCBI Taxonomy" id="1162965"/>
    <lineage>
        <taxon>Bacteria</taxon>
        <taxon>Bacillati</taxon>
        <taxon>Actinomycetota</taxon>
        <taxon>Actinomycetes</taxon>
        <taxon>Kineosporiales</taxon>
        <taxon>Kineosporiaceae</taxon>
    </lineage>
</organism>
<keyword evidence="3" id="KW-0347">Helicase</keyword>